<organism evidence="2 3">
    <name type="scientific">Rhizorhabdus wittichii</name>
    <dbReference type="NCBI Taxonomy" id="160791"/>
    <lineage>
        <taxon>Bacteria</taxon>
        <taxon>Pseudomonadati</taxon>
        <taxon>Pseudomonadota</taxon>
        <taxon>Alphaproteobacteria</taxon>
        <taxon>Sphingomonadales</taxon>
        <taxon>Sphingomonadaceae</taxon>
        <taxon>Rhizorhabdus</taxon>
    </lineage>
</organism>
<accession>A0A975CZR6</accession>
<dbReference type="RefSeq" id="WP_208632072.1">
    <property type="nucleotide sequence ID" value="NZ_CP059319.1"/>
</dbReference>
<dbReference type="InterPro" id="IPR002744">
    <property type="entry name" value="MIP18-like"/>
</dbReference>
<reference evidence="2" key="2">
    <citation type="submission" date="2021-04" db="EMBL/GenBank/DDBJ databases">
        <title>Isolation and genomic analysis of the ibuprofen-degrading bacterium Sphingomonas strain MPO218.</title>
        <authorList>
            <person name="Aulestia M."/>
            <person name="Flores A."/>
            <person name="Mangas E.L."/>
            <person name="Perez-Pulido A.J."/>
            <person name="Santero E."/>
            <person name="Camacho E.M."/>
        </authorList>
    </citation>
    <scope>NUCLEOTIDE SEQUENCE</scope>
    <source>
        <strain evidence="2">MPO218</strain>
    </source>
</reference>
<evidence type="ECO:0000259" key="1">
    <source>
        <dbReference type="Pfam" id="PF01883"/>
    </source>
</evidence>
<evidence type="ECO:0000313" key="2">
    <source>
        <dbReference type="EMBL" id="QTH20282.1"/>
    </source>
</evidence>
<reference evidence="2" key="1">
    <citation type="submission" date="2020-07" db="EMBL/GenBank/DDBJ databases">
        <authorList>
            <person name="Camacho E."/>
        </authorList>
    </citation>
    <scope>NUCLEOTIDE SEQUENCE</scope>
    <source>
        <strain evidence="2">MPO218</strain>
    </source>
</reference>
<proteinExistence type="predicted"/>
<dbReference type="PANTHER" id="PTHR42831">
    <property type="entry name" value="FE-S PROTEIN MATURATION AUXILIARY FACTOR YITW"/>
    <property type="match status" value="1"/>
</dbReference>
<dbReference type="InterPro" id="IPR052339">
    <property type="entry name" value="Fe-S_Maturation_MIP18"/>
</dbReference>
<dbReference type="AlphaFoldDB" id="A0A975CZR6"/>
<dbReference type="InterPro" id="IPR034904">
    <property type="entry name" value="FSCA_dom_sf"/>
</dbReference>
<evidence type="ECO:0000313" key="3">
    <source>
        <dbReference type="Proteomes" id="UP000664914"/>
    </source>
</evidence>
<dbReference type="PANTHER" id="PTHR42831:SF3">
    <property type="entry name" value="1,2-PHENYLACETYL-COA EPOXIDASE, SUBUNIT D-RELATED"/>
    <property type="match status" value="1"/>
</dbReference>
<dbReference type="Proteomes" id="UP000664914">
    <property type="component" value="Chromosome"/>
</dbReference>
<dbReference type="Pfam" id="PF01883">
    <property type="entry name" value="FeS_assembly_P"/>
    <property type="match status" value="1"/>
</dbReference>
<gene>
    <name evidence="2" type="ORF">HRJ34_18295</name>
</gene>
<dbReference type="EMBL" id="CP059319">
    <property type="protein sequence ID" value="QTH20282.1"/>
    <property type="molecule type" value="Genomic_DNA"/>
</dbReference>
<sequence length="130" mass="14027">MTGVDPSSPATAPGGRDEVERLVRDALRRVVDPCSIAAGVPIDVIDMGIIKAVDVRDGAIAITLRPTSPFCFQLDMIAAQIVAKVQEAVPHKVSTEVDFAADWDPEMMSEQARARLRAVRPASQDPTRPH</sequence>
<dbReference type="SUPFAM" id="SSF117916">
    <property type="entry name" value="Fe-S cluster assembly (FSCA) domain-like"/>
    <property type="match status" value="1"/>
</dbReference>
<protein>
    <submittedName>
        <fullName evidence="2">DUF59 domain-containing protein</fullName>
    </submittedName>
</protein>
<feature type="domain" description="MIP18 family-like" evidence="1">
    <location>
        <begin position="23"/>
        <end position="98"/>
    </location>
</feature>
<dbReference type="Gene3D" id="3.30.300.130">
    <property type="entry name" value="Fe-S cluster assembly (FSCA)"/>
    <property type="match status" value="1"/>
</dbReference>
<name>A0A975CZR6_9SPHN</name>